<dbReference type="RefSeq" id="WP_013326848.1">
    <property type="nucleotide sequence ID" value="NC_014506.1"/>
</dbReference>
<dbReference type="eggNOG" id="COG1639">
    <property type="taxonomic scope" value="Bacteria"/>
</dbReference>
<dbReference type="PANTHER" id="PTHR33525">
    <property type="match status" value="1"/>
</dbReference>
<dbReference type="EMBL" id="CP002205">
    <property type="protein sequence ID" value="ADN09092.1"/>
    <property type="molecule type" value="Genomic_DNA"/>
</dbReference>
<reference evidence="3" key="1">
    <citation type="journal article" date="2010" name="Stand. Genomic Sci.">
        <title>Complete genome sequence of Sulfurimonas autotrophica type strain (OK10).</title>
        <authorList>
            <person name="Sikorski J."/>
            <person name="Munk C."/>
            <person name="Lapidus A."/>
            <person name="Djao O."/>
            <person name="Lucas S."/>
            <person name="Glavina Del Rio T."/>
            <person name="Nolan M."/>
            <person name="Tice H."/>
            <person name="Han C."/>
            <person name="Cheng J."/>
            <person name="Tapia R."/>
            <person name="Goodwin L."/>
            <person name="Pitluck S."/>
            <person name="Liolios K."/>
            <person name="Ivanova N."/>
            <person name="Mavromatis K."/>
            <person name="Mikhailova N."/>
            <person name="Pati A."/>
            <person name="Sims D."/>
            <person name="Meincke L."/>
            <person name="Brettin T."/>
            <person name="Detter J."/>
            <person name="Chen A."/>
            <person name="Palaniappan K."/>
            <person name="Land M."/>
            <person name="Hauser L."/>
            <person name="Chang Y."/>
            <person name="Jeffries C."/>
            <person name="Rohde M."/>
            <person name="Lang E."/>
            <person name="Spring S."/>
            <person name="Goker M."/>
            <person name="Woyke T."/>
            <person name="Bristow J."/>
            <person name="Eisen J."/>
            <person name="Markowitz V."/>
            <person name="Hugenholtz P."/>
            <person name="Kyrpides N."/>
            <person name="Klenk H."/>
        </authorList>
    </citation>
    <scope>NUCLEOTIDE SEQUENCE [LARGE SCALE GENOMIC DNA]</scope>
    <source>
        <strain evidence="3">ATCC BAA-671 / DSM 16294 / JCM 11897 / OK10</strain>
    </source>
</reference>
<dbReference type="AlphaFoldDB" id="E0USC9"/>
<dbReference type="Proteomes" id="UP000007803">
    <property type="component" value="Chromosome"/>
</dbReference>
<proteinExistence type="predicted"/>
<dbReference type="OrthoDB" id="9803649at2"/>
<gene>
    <name evidence="2" type="ordered locus">Saut_1043</name>
</gene>
<name>E0USC9_SULAO</name>
<dbReference type="PROSITE" id="PS51833">
    <property type="entry name" value="HDOD"/>
    <property type="match status" value="1"/>
</dbReference>
<evidence type="ECO:0000313" key="3">
    <source>
        <dbReference type="Proteomes" id="UP000007803"/>
    </source>
</evidence>
<accession>E0USC9</accession>
<evidence type="ECO:0000313" key="2">
    <source>
        <dbReference type="EMBL" id="ADN09092.1"/>
    </source>
</evidence>
<dbReference type="InterPro" id="IPR013976">
    <property type="entry name" value="HDOD"/>
</dbReference>
<dbReference type="InterPro" id="IPR052340">
    <property type="entry name" value="RNase_Y/CdgJ"/>
</dbReference>
<protein>
    <submittedName>
        <fullName evidence="2">Putative signal transduction protein</fullName>
    </submittedName>
</protein>
<dbReference type="KEGG" id="sua:Saut_1043"/>
<dbReference type="STRING" id="563040.Saut_1043"/>
<feature type="domain" description="HDOD" evidence="1">
    <location>
        <begin position="13"/>
        <end position="212"/>
    </location>
</feature>
<evidence type="ECO:0000259" key="1">
    <source>
        <dbReference type="PROSITE" id="PS51833"/>
    </source>
</evidence>
<dbReference type="HOGENOM" id="CLU_048246_5_0_7"/>
<dbReference type="Gene3D" id="1.10.3210.10">
    <property type="entry name" value="Hypothetical protein af1432"/>
    <property type="match status" value="1"/>
</dbReference>
<sequence>MNFEAIVSTIDSLPPLLDTTLIINKLYADGDENIDIRKLIVAIESDSLLSINILKMVNSPLYGLSQQIVSVTQAVTLFGTQKIYGLALAYSINNIVRANIRPYGVTNRVFNDISHLQSRLVSQWFSKIDKKTAKYLSPLALIMESGKLILAKEIVSASQIKEFNLALSMSENIPRYENDIFGTSSYYVGGLLFEHWNLNPRYVDILKSLDFEYESKTKIDVHVDILDIVRTAINIKEILNEKSIAKASEMVEELGFNVDNFIDTAEEIQMAYIGNSR</sequence>
<dbReference type="PANTHER" id="PTHR33525:SF4">
    <property type="entry name" value="CYCLIC DI-GMP PHOSPHODIESTERASE CDGJ"/>
    <property type="match status" value="1"/>
</dbReference>
<organism evidence="2 3">
    <name type="scientific">Sulfurimonas autotrophica (strain ATCC BAA-671 / DSM 16294 / JCM 11897 / OK10)</name>
    <dbReference type="NCBI Taxonomy" id="563040"/>
    <lineage>
        <taxon>Bacteria</taxon>
        <taxon>Pseudomonadati</taxon>
        <taxon>Campylobacterota</taxon>
        <taxon>Epsilonproteobacteria</taxon>
        <taxon>Campylobacterales</taxon>
        <taxon>Sulfurimonadaceae</taxon>
        <taxon>Sulfurimonas</taxon>
    </lineage>
</organism>
<keyword evidence="3" id="KW-1185">Reference proteome</keyword>
<dbReference type="SUPFAM" id="SSF109604">
    <property type="entry name" value="HD-domain/PDEase-like"/>
    <property type="match status" value="1"/>
</dbReference>
<dbReference type="Pfam" id="PF08668">
    <property type="entry name" value="HDOD"/>
    <property type="match status" value="1"/>
</dbReference>